<dbReference type="Proteomes" id="UP000179334">
    <property type="component" value="Unassembled WGS sequence"/>
</dbReference>
<organism evidence="2 3">
    <name type="scientific">Candidatus Muproteobacteria bacterium RBG_16_64_10</name>
    <dbReference type="NCBI Taxonomy" id="1817757"/>
    <lineage>
        <taxon>Bacteria</taxon>
        <taxon>Pseudomonadati</taxon>
        <taxon>Pseudomonadota</taxon>
        <taxon>Candidatus Muproteobacteria</taxon>
    </lineage>
</organism>
<keyword evidence="1" id="KW-0812">Transmembrane</keyword>
<proteinExistence type="predicted"/>
<feature type="transmembrane region" description="Helical" evidence="1">
    <location>
        <begin position="6"/>
        <end position="32"/>
    </location>
</feature>
<evidence type="ECO:0000313" key="3">
    <source>
        <dbReference type="Proteomes" id="UP000179334"/>
    </source>
</evidence>
<feature type="transmembrane region" description="Helical" evidence="1">
    <location>
        <begin position="72"/>
        <end position="92"/>
    </location>
</feature>
<reference evidence="2 3" key="1">
    <citation type="journal article" date="2016" name="Nat. Commun.">
        <title>Thousands of microbial genomes shed light on interconnected biogeochemical processes in an aquifer system.</title>
        <authorList>
            <person name="Anantharaman K."/>
            <person name="Brown C.T."/>
            <person name="Hug L.A."/>
            <person name="Sharon I."/>
            <person name="Castelle C.J."/>
            <person name="Probst A.J."/>
            <person name="Thomas B.C."/>
            <person name="Singh A."/>
            <person name="Wilkins M.J."/>
            <person name="Karaoz U."/>
            <person name="Brodie E.L."/>
            <person name="Williams K.H."/>
            <person name="Hubbard S.S."/>
            <person name="Banfield J.F."/>
        </authorList>
    </citation>
    <scope>NUCLEOTIDE SEQUENCE [LARGE SCALE GENOMIC DNA]</scope>
</reference>
<keyword evidence="1" id="KW-0472">Membrane</keyword>
<protein>
    <submittedName>
        <fullName evidence="2">Uncharacterized protein</fullName>
    </submittedName>
</protein>
<feature type="transmembrane region" description="Helical" evidence="1">
    <location>
        <begin position="120"/>
        <end position="145"/>
    </location>
</feature>
<evidence type="ECO:0000313" key="2">
    <source>
        <dbReference type="EMBL" id="OGI37399.1"/>
    </source>
</evidence>
<evidence type="ECO:0000256" key="1">
    <source>
        <dbReference type="SAM" id="Phobius"/>
    </source>
</evidence>
<dbReference type="AlphaFoldDB" id="A0A1F6SXI2"/>
<gene>
    <name evidence="2" type="ORF">A2V91_04070</name>
</gene>
<feature type="transmembrane region" description="Helical" evidence="1">
    <location>
        <begin position="188"/>
        <end position="208"/>
    </location>
</feature>
<sequence length="210" mass="23061">MASFTGWLHLVIMLLLAGNVVALVIGLTLIFAPERAPAWFGGRSNPRSVRQALKPLEKVHDTDQYMMRRPTVLGALLFVAAAIILVEGARILSTVSATQGGEILLKMFGGNPARRPLWEVLWISTVVFVGLGALFALAIGAAALFRPRLLKQWAAMANQWVSTRQAVKQYSGKPYYGVDRKLQDYPRVMGVVIALASIYVVGMLTWLLRA</sequence>
<dbReference type="EMBL" id="MFSR01000092">
    <property type="protein sequence ID" value="OGI37399.1"/>
    <property type="molecule type" value="Genomic_DNA"/>
</dbReference>
<comment type="caution">
    <text evidence="2">The sequence shown here is derived from an EMBL/GenBank/DDBJ whole genome shotgun (WGS) entry which is preliminary data.</text>
</comment>
<name>A0A1F6SXI2_9PROT</name>
<keyword evidence="1" id="KW-1133">Transmembrane helix</keyword>
<accession>A0A1F6SXI2</accession>